<dbReference type="EMBL" id="JACYWE010000001">
    <property type="protein sequence ID" value="MBD8505159.1"/>
    <property type="molecule type" value="Genomic_DNA"/>
</dbReference>
<evidence type="ECO:0000256" key="1">
    <source>
        <dbReference type="ARBA" id="ARBA00022801"/>
    </source>
</evidence>
<dbReference type="InterPro" id="IPR000330">
    <property type="entry name" value="SNF2_N"/>
</dbReference>
<dbReference type="GO" id="GO:0004386">
    <property type="term" value="F:helicase activity"/>
    <property type="evidence" value="ECO:0007669"/>
    <property type="project" value="UniProtKB-KW"/>
</dbReference>
<gene>
    <name evidence="4" type="ORF">HT102_01470</name>
</gene>
<dbReference type="Proteomes" id="UP000642993">
    <property type="component" value="Unassembled WGS sequence"/>
</dbReference>
<keyword evidence="1" id="KW-0378">Hydrolase</keyword>
<evidence type="ECO:0000313" key="5">
    <source>
        <dbReference type="Proteomes" id="UP000642993"/>
    </source>
</evidence>
<dbReference type="InterPro" id="IPR010995">
    <property type="entry name" value="DNA_repair_Rad51/TF_NusA_a-hlx"/>
</dbReference>
<organism evidence="4 5">
    <name type="scientific">Lolliginicoccus lacisalsi</name>
    <dbReference type="NCBI Taxonomy" id="2742202"/>
    <lineage>
        <taxon>Bacteria</taxon>
        <taxon>Bacillati</taxon>
        <taxon>Actinomycetota</taxon>
        <taxon>Actinomycetes</taxon>
        <taxon>Mycobacteriales</taxon>
        <taxon>Hoyosellaceae</taxon>
        <taxon>Lolliginicoccus</taxon>
    </lineage>
</organism>
<dbReference type="InterPro" id="IPR001650">
    <property type="entry name" value="Helicase_C-like"/>
</dbReference>
<dbReference type="Pfam" id="PF00176">
    <property type="entry name" value="SNF2-rel_dom"/>
    <property type="match status" value="1"/>
</dbReference>
<dbReference type="Pfam" id="PF00271">
    <property type="entry name" value="Helicase_C"/>
    <property type="match status" value="1"/>
</dbReference>
<dbReference type="InterPro" id="IPR049730">
    <property type="entry name" value="SNF2/RAD54-like_C"/>
</dbReference>
<evidence type="ECO:0000313" key="4">
    <source>
        <dbReference type="EMBL" id="MBD8505159.1"/>
    </source>
</evidence>
<dbReference type="PROSITE" id="PS51194">
    <property type="entry name" value="HELICASE_CTER"/>
    <property type="match status" value="1"/>
</dbReference>
<dbReference type="AlphaFoldDB" id="A0A927PKU5"/>
<dbReference type="Gene3D" id="3.40.50.10810">
    <property type="entry name" value="Tandem AAA-ATPase domain"/>
    <property type="match status" value="1"/>
</dbReference>
<dbReference type="GO" id="GO:0016787">
    <property type="term" value="F:hydrolase activity"/>
    <property type="evidence" value="ECO:0007669"/>
    <property type="project" value="UniProtKB-KW"/>
</dbReference>
<keyword evidence="5" id="KW-1185">Reference proteome</keyword>
<dbReference type="GO" id="GO:0005524">
    <property type="term" value="F:ATP binding"/>
    <property type="evidence" value="ECO:0007669"/>
    <property type="project" value="InterPro"/>
</dbReference>
<keyword evidence="4" id="KW-0067">ATP-binding</keyword>
<dbReference type="SMART" id="SM00490">
    <property type="entry name" value="HELICc"/>
    <property type="match status" value="1"/>
</dbReference>
<comment type="caution">
    <text evidence="4">The sequence shown here is derived from an EMBL/GenBank/DDBJ whole genome shotgun (WGS) entry which is preliminary data.</text>
</comment>
<dbReference type="Gene3D" id="3.40.50.300">
    <property type="entry name" value="P-loop containing nucleotide triphosphate hydrolases"/>
    <property type="match status" value="1"/>
</dbReference>
<dbReference type="CDD" id="cd18793">
    <property type="entry name" value="SF2_C_SNF"/>
    <property type="match status" value="1"/>
</dbReference>
<dbReference type="Gene3D" id="1.10.150.20">
    <property type="entry name" value="5' to 3' exonuclease, C-terminal subdomain"/>
    <property type="match status" value="1"/>
</dbReference>
<feature type="domain" description="Helicase ATP-binding" evidence="2">
    <location>
        <begin position="311"/>
        <end position="469"/>
    </location>
</feature>
<dbReference type="CDD" id="cd17919">
    <property type="entry name" value="DEXHc_Snf"/>
    <property type="match status" value="1"/>
</dbReference>
<proteinExistence type="predicted"/>
<dbReference type="PANTHER" id="PTHR10799">
    <property type="entry name" value="SNF2/RAD54 HELICASE FAMILY"/>
    <property type="match status" value="1"/>
</dbReference>
<dbReference type="Pfam" id="PF14520">
    <property type="entry name" value="HHH_5"/>
    <property type="match status" value="1"/>
</dbReference>
<evidence type="ECO:0000259" key="3">
    <source>
        <dbReference type="PROSITE" id="PS51194"/>
    </source>
</evidence>
<dbReference type="RefSeq" id="WP_192037630.1">
    <property type="nucleotide sequence ID" value="NZ_JACYWE010000001.1"/>
</dbReference>
<dbReference type="InterPro" id="IPR038718">
    <property type="entry name" value="SNF2-like_sf"/>
</dbReference>
<reference evidence="4" key="1">
    <citation type="submission" date="2020-09" db="EMBL/GenBank/DDBJ databases">
        <title>Hoyosella lacisalsi sp. nov., a halotolerant actinobacterium isolated from soil of Lake Gudzhirganskoe.</title>
        <authorList>
            <person name="Yang Q."/>
            <person name="Guo P.Y."/>
            <person name="Liu S.W."/>
            <person name="Li F.N."/>
            <person name="Sun C.H."/>
        </authorList>
    </citation>
    <scope>NUCLEOTIDE SEQUENCE</scope>
    <source>
        <strain evidence="4">G463</strain>
    </source>
</reference>
<accession>A0A927PKU5</accession>
<feature type="domain" description="Helicase C-terminal" evidence="3">
    <location>
        <begin position="553"/>
        <end position="706"/>
    </location>
</feature>
<dbReference type="SUPFAM" id="SSF47794">
    <property type="entry name" value="Rad51 N-terminal domain-like"/>
    <property type="match status" value="1"/>
</dbReference>
<dbReference type="InterPro" id="IPR014001">
    <property type="entry name" value="Helicase_ATP-bd"/>
</dbReference>
<sequence>MPVEEPRLPPHAYDAARQRIGGPAREAIAAARWIVDSATALHAAPQQLRAAAQHQVQAIIDATAREQLAGIPIDDLRPHLDRGARLGALEQAGVRTVADAADAEPQHLTAIPGVGEHTATQVVSAARAIAHEVARATPLRIDPDREDPAQALLLAIVAAINRSDAAALDLAAIHPLAQRLARALPAAERARSTWRMLFTGTRTKHRILAALIDIEHALTEPASTELQHRLRAAMPLLDPRAYPPGQVWQWFRAEPAGFYAYLSSLGIAAGATDTEGSRGYVDDALARRISEVELDASLLRSSLRGYQRFGAQFMLHRKRTLLGDEMGLGKTVQALAVLAHLAARDHPRSLVVCPASVLVNWLKETSRHSALSVHRLHGRDKIDELVAWRAEGGVAVTTFGTVTSLGLEHTPLDALVVDEAHYVKNPDTQRSGVIRHLAMQAEHVMFLSGTPMENRVAEFKALVGYLQPEVGENLDAAATLAGARAFRRRVAPVYLRRNQEDVLVELPERIDVEEWVELTAEDEAAYRSAVVVGTFMRMRRAAWESPRSAKLQRLLELVDEAQEDGHKVLVFSFFRDVLDAMAGALGERAAGAITGAVPAGQRQQLVEDFAQHAGTAVLLCQIDAGGVGLNIQAASVVILAEPQWKPSSEEQAIARAHRMGQVRAVQVHRLLAKDTVDEHIRAVQEHKRALFDEFARTSDMQSEAVAAGLAGLPEQQAERAVLEIERARLGVAAAQEVT</sequence>
<dbReference type="SUPFAM" id="SSF52540">
    <property type="entry name" value="P-loop containing nucleoside triphosphate hydrolases"/>
    <property type="match status" value="2"/>
</dbReference>
<dbReference type="SMART" id="SM00487">
    <property type="entry name" value="DEXDc"/>
    <property type="match status" value="1"/>
</dbReference>
<keyword evidence="4" id="KW-0347">Helicase</keyword>
<dbReference type="PROSITE" id="PS51192">
    <property type="entry name" value="HELICASE_ATP_BIND_1"/>
    <property type="match status" value="1"/>
</dbReference>
<protein>
    <submittedName>
        <fullName evidence="4">ATP-dependent helicase</fullName>
    </submittedName>
</protein>
<keyword evidence="4" id="KW-0547">Nucleotide-binding</keyword>
<dbReference type="InterPro" id="IPR027417">
    <property type="entry name" value="P-loop_NTPase"/>
</dbReference>
<name>A0A927PKU5_9ACTN</name>
<evidence type="ECO:0000259" key="2">
    <source>
        <dbReference type="PROSITE" id="PS51192"/>
    </source>
</evidence>